<dbReference type="Pfam" id="PF11328">
    <property type="entry name" value="DUF3130"/>
    <property type="match status" value="1"/>
</dbReference>
<evidence type="ECO:0000313" key="2">
    <source>
        <dbReference type="Proteomes" id="UP000250257"/>
    </source>
</evidence>
<protein>
    <submittedName>
        <fullName evidence="1">Type VII secretion effector</fullName>
    </submittedName>
</protein>
<dbReference type="STRING" id="1214117.LFLEISCH_10584"/>
<dbReference type="EMBL" id="UAWT01000006">
    <property type="protein sequence ID" value="SQC67216.1"/>
    <property type="molecule type" value="Genomic_DNA"/>
</dbReference>
<accession>A0A2X3GY37</accession>
<dbReference type="AlphaFoldDB" id="A0A2X3GY37"/>
<dbReference type="NCBIfam" id="TIGR04197">
    <property type="entry name" value="T7SS_SACOL2603"/>
    <property type="match status" value="1"/>
</dbReference>
<gene>
    <name evidence="1" type="ORF">NCTC13940_00713</name>
</gene>
<proteinExistence type="predicted"/>
<dbReference type="InterPro" id="IPR021477">
    <property type="entry name" value="TVIIS_effector_SACOL2603_fam"/>
</dbReference>
<dbReference type="Proteomes" id="UP000250257">
    <property type="component" value="Unassembled WGS sequence"/>
</dbReference>
<reference evidence="1 2" key="1">
    <citation type="submission" date="2018-06" db="EMBL/GenBank/DDBJ databases">
        <authorList>
            <consortium name="Pathogen Informatics"/>
            <person name="Doyle S."/>
        </authorList>
    </citation>
    <scope>NUCLEOTIDE SEQUENCE [LARGE SCALE GENOMIC DNA]</scope>
    <source>
        <strain evidence="1 2">NCTC13940</strain>
    </source>
</reference>
<dbReference type="RefSeq" id="WP_223196455.1">
    <property type="nucleotide sequence ID" value="NZ_UAWT01000006.1"/>
</dbReference>
<organism evidence="1 2">
    <name type="scientific">Listeria fleischmannii subsp. fleischmannii</name>
    <dbReference type="NCBI Taxonomy" id="1671902"/>
    <lineage>
        <taxon>Bacteria</taxon>
        <taxon>Bacillati</taxon>
        <taxon>Bacillota</taxon>
        <taxon>Bacilli</taxon>
        <taxon>Bacillales</taxon>
        <taxon>Listeriaceae</taxon>
        <taxon>Listeria</taxon>
    </lineage>
</organism>
<name>A0A2X3GY37_9LIST</name>
<sequence length="105" mass="11804">MIDKQRRGDENDRNTRQRKYILNYATDLVNAGSGPSYTPLRSENMSYSRANSINDLRTAVIESIDIMDGAAVLGQKDAERLKKMGRAFTKQDHKAGQQMGKLGVR</sequence>
<evidence type="ECO:0000313" key="1">
    <source>
        <dbReference type="EMBL" id="SQC67216.1"/>
    </source>
</evidence>